<evidence type="ECO:0000256" key="1">
    <source>
        <dbReference type="SAM" id="Coils"/>
    </source>
</evidence>
<feature type="compositionally biased region" description="Low complexity" evidence="2">
    <location>
        <begin position="43"/>
        <end position="56"/>
    </location>
</feature>
<feature type="domain" description="Ternary complex factor MIP1 leucine-zipper" evidence="4">
    <location>
        <begin position="71"/>
        <end position="147"/>
    </location>
</feature>
<evidence type="ECO:0008006" key="7">
    <source>
        <dbReference type="Google" id="ProtNLM"/>
    </source>
</evidence>
<dbReference type="PANTHER" id="PTHR23054:SF61">
    <property type="entry name" value="OS02G0153000 PROTEIN"/>
    <property type="match status" value="1"/>
</dbReference>
<keyword evidence="1" id="KW-0175">Coiled coil</keyword>
<dbReference type="InterPro" id="IPR006869">
    <property type="entry name" value="DUF547"/>
</dbReference>
<dbReference type="PANTHER" id="PTHR23054">
    <property type="entry name" value="TERNARY COMPLEX FACTOR MIP1, LEUCINE-ZIPPER-RELATED"/>
    <property type="match status" value="1"/>
</dbReference>
<evidence type="ECO:0000259" key="3">
    <source>
        <dbReference type="Pfam" id="PF04784"/>
    </source>
</evidence>
<proteinExistence type="predicted"/>
<sequence length="653" mass="72847">MLCLKAEALGAEVYSASHGVILPVNLGGSLQKAMHRGGRKDPSSSSNSGDKSLSSSVFEDVKSKKSEKSGSYRFKLEKEVLILQKKLQKEIELHMALANAVLHSREALPTYPSNIPEEAQELVANIAELEIAVSKLEEELAALQFQFRHLKCLPSLSIEPPPSSSGLMWEERISSLRASNFGILQLPPSLKLEFRSLKQYETKIPTKNLTLKDLWNHPNRLSEEMVLCMRNIFLSLSKSTGSLKVSSSKLSSSSPVGHLSQSSFATPTRSFDPYRVNGKVNWNNIGSYSLADEVSCISVGKEQIEYAADTLKKFRFLLGELAKVDPSTMNNDQKLAFWINLYNSLIMHAYLAYGVPRNDIKFFALMQKVSYTIRGQSFSPADIEFVILKMKPPPHRPQIALALAIHTFKISEEHRLYSIDAPEPLLVFALSSGMFSSPAVRIFTAENIRYELEKSMRDYVQASIGISEKGKLLVPKLLHSFARGVIEDSLLVDWICRYLYPDQVTIVRDSTSQKKQRLLGARSFNIIPFDSRFRSAYQWYQCTGLNGCAVQVVDAKAGKTGAGLRINAITVQMFSGSLHCISYNGMSSSSTRSPLLGRSDGRFSGGTIVNGLAVGEEIWRTSEITDHHDDSCIKKHKKRAREEEEKKAKHLPN</sequence>
<reference evidence="6" key="1">
    <citation type="journal article" date="2017" name="Nat. Commun.">
        <title>The asparagus genome sheds light on the origin and evolution of a young Y chromosome.</title>
        <authorList>
            <person name="Harkess A."/>
            <person name="Zhou J."/>
            <person name="Xu C."/>
            <person name="Bowers J.E."/>
            <person name="Van der Hulst R."/>
            <person name="Ayyampalayam S."/>
            <person name="Mercati F."/>
            <person name="Riccardi P."/>
            <person name="McKain M.R."/>
            <person name="Kakrana A."/>
            <person name="Tang H."/>
            <person name="Ray J."/>
            <person name="Groenendijk J."/>
            <person name="Arikit S."/>
            <person name="Mathioni S.M."/>
            <person name="Nakano M."/>
            <person name="Shan H."/>
            <person name="Telgmann-Rauber A."/>
            <person name="Kanno A."/>
            <person name="Yue Z."/>
            <person name="Chen H."/>
            <person name="Li W."/>
            <person name="Chen Y."/>
            <person name="Xu X."/>
            <person name="Zhang Y."/>
            <person name="Luo S."/>
            <person name="Chen H."/>
            <person name="Gao J."/>
            <person name="Mao Z."/>
            <person name="Pires J.C."/>
            <person name="Luo M."/>
            <person name="Kudrna D."/>
            <person name="Wing R.A."/>
            <person name="Meyers B.C."/>
            <person name="Yi K."/>
            <person name="Kong H."/>
            <person name="Lavrijsen P."/>
            <person name="Sunseri F."/>
            <person name="Falavigna A."/>
            <person name="Ye Y."/>
            <person name="Leebens-Mack J.H."/>
            <person name="Chen G."/>
        </authorList>
    </citation>
    <scope>NUCLEOTIDE SEQUENCE [LARGE SCALE GENOMIC DNA]</scope>
    <source>
        <strain evidence="6">cv. DH0086</strain>
    </source>
</reference>
<dbReference type="OMA" id="LPEWICQ"/>
<evidence type="ECO:0000259" key="4">
    <source>
        <dbReference type="Pfam" id="PF14389"/>
    </source>
</evidence>
<dbReference type="InterPro" id="IPR025757">
    <property type="entry name" value="MIP1_Leuzipper"/>
</dbReference>
<evidence type="ECO:0000256" key="2">
    <source>
        <dbReference type="SAM" id="MobiDB-lite"/>
    </source>
</evidence>
<evidence type="ECO:0000313" key="5">
    <source>
        <dbReference type="EMBL" id="ONK65992.1"/>
    </source>
</evidence>
<feature type="region of interest" description="Disordered" evidence="2">
    <location>
        <begin position="32"/>
        <end position="57"/>
    </location>
</feature>
<dbReference type="Gramene" id="ONK65992">
    <property type="protein sequence ID" value="ONK65992"/>
    <property type="gene ID" value="A4U43_C06F3070"/>
</dbReference>
<organism evidence="5 6">
    <name type="scientific">Asparagus officinalis</name>
    <name type="common">Garden asparagus</name>
    <dbReference type="NCBI Taxonomy" id="4686"/>
    <lineage>
        <taxon>Eukaryota</taxon>
        <taxon>Viridiplantae</taxon>
        <taxon>Streptophyta</taxon>
        <taxon>Embryophyta</taxon>
        <taxon>Tracheophyta</taxon>
        <taxon>Spermatophyta</taxon>
        <taxon>Magnoliopsida</taxon>
        <taxon>Liliopsida</taxon>
        <taxon>Asparagales</taxon>
        <taxon>Asparagaceae</taxon>
        <taxon>Asparagoideae</taxon>
        <taxon>Asparagus</taxon>
    </lineage>
</organism>
<feature type="region of interest" description="Disordered" evidence="2">
    <location>
        <begin position="630"/>
        <end position="653"/>
    </location>
</feature>
<dbReference type="EMBL" id="CM007386">
    <property type="protein sequence ID" value="ONK65992.1"/>
    <property type="molecule type" value="Genomic_DNA"/>
</dbReference>
<dbReference type="Pfam" id="PF14389">
    <property type="entry name" value="Lzipper-MIP1"/>
    <property type="match status" value="1"/>
</dbReference>
<evidence type="ECO:0000313" key="6">
    <source>
        <dbReference type="Proteomes" id="UP000243459"/>
    </source>
</evidence>
<gene>
    <name evidence="5" type="ORF">A4U43_C06F3070</name>
</gene>
<accession>A0A5P1EJ78</accession>
<protein>
    <recommendedName>
        <fullName evidence="7">DUF547 domain-containing protein</fullName>
    </recommendedName>
</protein>
<feature type="coiled-coil region" evidence="1">
    <location>
        <begin position="119"/>
        <end position="153"/>
    </location>
</feature>
<dbReference type="Proteomes" id="UP000243459">
    <property type="component" value="Chromosome 6"/>
</dbReference>
<keyword evidence="6" id="KW-1185">Reference proteome</keyword>
<feature type="domain" description="DUF547" evidence="3">
    <location>
        <begin position="327"/>
        <end position="460"/>
    </location>
</feature>
<dbReference type="Pfam" id="PF04784">
    <property type="entry name" value="DUF547"/>
    <property type="match status" value="1"/>
</dbReference>
<name>A0A5P1EJ78_ASPOF</name>
<dbReference type="AlphaFoldDB" id="A0A5P1EJ78"/>